<accession>A0AAN8P9S9</accession>
<feature type="non-terminal residue" evidence="2">
    <location>
        <position position="1"/>
    </location>
</feature>
<reference evidence="2 3" key="1">
    <citation type="submission" date="2023-10" db="EMBL/GenBank/DDBJ databases">
        <title>Genomes of two closely related lineages of the louse Polyplax serrata with different host specificities.</title>
        <authorList>
            <person name="Martinu J."/>
            <person name="Tarabai H."/>
            <person name="Stefka J."/>
            <person name="Hypsa V."/>
        </authorList>
    </citation>
    <scope>NUCLEOTIDE SEQUENCE [LARGE SCALE GENOMIC DNA]</scope>
    <source>
        <strain evidence="2">HR10_N</strain>
    </source>
</reference>
<evidence type="ECO:0000256" key="1">
    <source>
        <dbReference type="SAM" id="MobiDB-lite"/>
    </source>
</evidence>
<dbReference type="Proteomes" id="UP001372834">
    <property type="component" value="Unassembled WGS sequence"/>
</dbReference>
<protein>
    <submittedName>
        <fullName evidence="2">Uncharacterized protein</fullName>
    </submittedName>
</protein>
<sequence>VTRRREVFKKENEGQNPGKVHPKQKKKLVLVVRPLITNEIDEEREKIKIPNPFFRVSV</sequence>
<feature type="compositionally biased region" description="Basic and acidic residues" evidence="1">
    <location>
        <begin position="1"/>
        <end position="13"/>
    </location>
</feature>
<organism evidence="2 3">
    <name type="scientific">Polyplax serrata</name>
    <name type="common">Common mouse louse</name>
    <dbReference type="NCBI Taxonomy" id="468196"/>
    <lineage>
        <taxon>Eukaryota</taxon>
        <taxon>Metazoa</taxon>
        <taxon>Ecdysozoa</taxon>
        <taxon>Arthropoda</taxon>
        <taxon>Hexapoda</taxon>
        <taxon>Insecta</taxon>
        <taxon>Pterygota</taxon>
        <taxon>Neoptera</taxon>
        <taxon>Paraneoptera</taxon>
        <taxon>Psocodea</taxon>
        <taxon>Troctomorpha</taxon>
        <taxon>Phthiraptera</taxon>
        <taxon>Anoplura</taxon>
        <taxon>Polyplacidae</taxon>
        <taxon>Polyplax</taxon>
    </lineage>
</organism>
<proteinExistence type="predicted"/>
<comment type="caution">
    <text evidence="2">The sequence shown here is derived from an EMBL/GenBank/DDBJ whole genome shotgun (WGS) entry which is preliminary data.</text>
</comment>
<name>A0AAN8P9S9_POLSC</name>
<feature type="region of interest" description="Disordered" evidence="1">
    <location>
        <begin position="1"/>
        <end position="22"/>
    </location>
</feature>
<evidence type="ECO:0000313" key="2">
    <source>
        <dbReference type="EMBL" id="KAK6622717.1"/>
    </source>
</evidence>
<dbReference type="AlphaFoldDB" id="A0AAN8P9S9"/>
<gene>
    <name evidence="2" type="ORF">RUM43_008560</name>
</gene>
<evidence type="ECO:0000313" key="3">
    <source>
        <dbReference type="Proteomes" id="UP001372834"/>
    </source>
</evidence>
<dbReference type="EMBL" id="JAWJWE010000038">
    <property type="protein sequence ID" value="KAK6622717.1"/>
    <property type="molecule type" value="Genomic_DNA"/>
</dbReference>